<gene>
    <name evidence="1" type="ORF">PaecuDRAFT_1602</name>
</gene>
<dbReference type="AlphaFoldDB" id="E0I7H8"/>
<sequence length="77" mass="8610">MGKMNSRLPQDARRFKTGTSVLYDGIYTDGWGGELLLLRGESFPRHPEMGATTWTYASAKMRSRGRGTASLSDSLFY</sequence>
<dbReference type="STRING" id="717606.PaecuDRAFT_1602"/>
<evidence type="ECO:0000313" key="1">
    <source>
        <dbReference type="EMBL" id="EFM11994.1"/>
    </source>
</evidence>
<accession>E0I7H8</accession>
<protein>
    <submittedName>
        <fullName evidence="1">Uncharacterized protein</fullName>
    </submittedName>
</protein>
<keyword evidence="2" id="KW-1185">Reference proteome</keyword>
<evidence type="ECO:0000313" key="2">
    <source>
        <dbReference type="Proteomes" id="UP000005387"/>
    </source>
</evidence>
<reference evidence="1 2" key="1">
    <citation type="submission" date="2010-07" db="EMBL/GenBank/DDBJ databases">
        <title>The draft genome of Paenibacillus curdlanolyticus YK9.</title>
        <authorList>
            <consortium name="US DOE Joint Genome Institute (JGI-PGF)"/>
            <person name="Lucas S."/>
            <person name="Copeland A."/>
            <person name="Lapidus A."/>
            <person name="Cheng J.-F."/>
            <person name="Bruce D."/>
            <person name="Goodwin L."/>
            <person name="Pitluck S."/>
            <person name="Land M.L."/>
            <person name="Hauser L."/>
            <person name="Chang Y.-J."/>
            <person name="Jeffries C."/>
            <person name="Anderson I.J."/>
            <person name="Johnson E."/>
            <person name="Loganathan U."/>
            <person name="Mulhopadhyay B."/>
            <person name="Kyrpides N."/>
            <person name="Woyke T.J."/>
        </authorList>
    </citation>
    <scope>NUCLEOTIDE SEQUENCE [LARGE SCALE GENOMIC DNA]</scope>
    <source>
        <strain evidence="1 2">YK9</strain>
    </source>
</reference>
<dbReference type="EMBL" id="AEDD01000003">
    <property type="protein sequence ID" value="EFM11994.1"/>
    <property type="molecule type" value="Genomic_DNA"/>
</dbReference>
<proteinExistence type="predicted"/>
<organism evidence="1 2">
    <name type="scientific">Paenibacillus curdlanolyticus YK9</name>
    <dbReference type="NCBI Taxonomy" id="717606"/>
    <lineage>
        <taxon>Bacteria</taxon>
        <taxon>Bacillati</taxon>
        <taxon>Bacillota</taxon>
        <taxon>Bacilli</taxon>
        <taxon>Bacillales</taxon>
        <taxon>Paenibacillaceae</taxon>
        <taxon>Paenibacillus</taxon>
    </lineage>
</organism>
<dbReference type="Proteomes" id="UP000005387">
    <property type="component" value="Unassembled WGS sequence"/>
</dbReference>
<name>E0I7H8_9BACL</name>